<evidence type="ECO:0000313" key="1">
    <source>
        <dbReference type="EMBL" id="TYR33545.1"/>
    </source>
</evidence>
<dbReference type="AlphaFoldDB" id="A0A5D4H205"/>
<dbReference type="Proteomes" id="UP000323258">
    <property type="component" value="Unassembled WGS sequence"/>
</dbReference>
<evidence type="ECO:0000313" key="2">
    <source>
        <dbReference type="Proteomes" id="UP000323258"/>
    </source>
</evidence>
<name>A0A5D4H205_9HYPH</name>
<dbReference type="Gene3D" id="3.40.50.10540">
    <property type="entry name" value="Crotonobetainyl-coa:carnitine coa-transferase, domain 1"/>
    <property type="match status" value="1"/>
</dbReference>
<keyword evidence="2" id="KW-1185">Reference proteome</keyword>
<dbReference type="PANTHER" id="PTHR48228">
    <property type="entry name" value="SUCCINYL-COA--D-CITRAMALATE COA-TRANSFERASE"/>
    <property type="match status" value="1"/>
</dbReference>
<dbReference type="SUPFAM" id="SSF89796">
    <property type="entry name" value="CoA-transferase family III (CaiB/BaiF)"/>
    <property type="match status" value="1"/>
</dbReference>
<proteinExistence type="predicted"/>
<dbReference type="InterPro" id="IPR050509">
    <property type="entry name" value="CoA-transferase_III"/>
</dbReference>
<keyword evidence="1" id="KW-0808">Transferase</keyword>
<dbReference type="PANTHER" id="PTHR48228:SF5">
    <property type="entry name" value="ALPHA-METHYLACYL-COA RACEMASE"/>
    <property type="match status" value="1"/>
</dbReference>
<dbReference type="GO" id="GO:0016740">
    <property type="term" value="F:transferase activity"/>
    <property type="evidence" value="ECO:0007669"/>
    <property type="project" value="UniProtKB-KW"/>
</dbReference>
<reference evidence="1 2" key="1">
    <citation type="submission" date="2019-08" db="EMBL/GenBank/DDBJ databases">
        <authorList>
            <person name="Seo Y.L."/>
        </authorList>
    </citation>
    <scope>NUCLEOTIDE SEQUENCE [LARGE SCALE GENOMIC DNA]</scope>
    <source>
        <strain evidence="1 2">MaA-C15</strain>
    </source>
</reference>
<comment type="caution">
    <text evidence="1">The sequence shown here is derived from an EMBL/GenBank/DDBJ whole genome shotgun (WGS) entry which is preliminary data.</text>
</comment>
<dbReference type="OrthoDB" id="9806585at2"/>
<reference evidence="1 2" key="2">
    <citation type="submission" date="2019-09" db="EMBL/GenBank/DDBJ databases">
        <title>Mesorhizobium sp. MaA-C15 isolated from Microcystis aeruginosa.</title>
        <authorList>
            <person name="Jeong S.E."/>
            <person name="Jin H.M."/>
            <person name="Jeon C.O."/>
        </authorList>
    </citation>
    <scope>NUCLEOTIDE SEQUENCE [LARGE SCALE GENOMIC DNA]</scope>
    <source>
        <strain evidence="1 2">MaA-C15</strain>
    </source>
</reference>
<dbReference type="Gene3D" id="3.30.1540.10">
    <property type="entry name" value="formyl-coa transferase, domain 3"/>
    <property type="match status" value="1"/>
</dbReference>
<dbReference type="Pfam" id="PF02515">
    <property type="entry name" value="CoA_transf_3"/>
    <property type="match status" value="1"/>
</dbReference>
<protein>
    <submittedName>
        <fullName evidence="1">CoA transferase</fullName>
    </submittedName>
</protein>
<dbReference type="InterPro" id="IPR023606">
    <property type="entry name" value="CoA-Trfase_III_dom_1_sf"/>
</dbReference>
<organism evidence="1 2">
    <name type="scientific">Neoaquamicrobium microcysteis</name>
    <dbReference type="NCBI Taxonomy" id="2682781"/>
    <lineage>
        <taxon>Bacteria</taxon>
        <taxon>Pseudomonadati</taxon>
        <taxon>Pseudomonadota</taxon>
        <taxon>Alphaproteobacteria</taxon>
        <taxon>Hyphomicrobiales</taxon>
        <taxon>Phyllobacteriaceae</taxon>
        <taxon>Neoaquamicrobium</taxon>
    </lineage>
</organism>
<sequence length="380" mass="40414">MGPLEGVRIIEMAGIGPAPFCGMLLADMGADVVRIDRLTPSGLGVETPQKYDLFNRNKSSIAVDLKSAEGVATVLRLVERADILIEGFRPGVMERLGLGPDECRPVNRRLVFGRMTGWGQDGPLAQAAGHDLNYISLTGALAAIGREGEAPAVPLNLIGDFGGGALYLAMGVLAALVHARASGEGQVVDTAIIDGTASLMTMFHSFQQMGAWRTERGVNIIDGGAPFYDVYRTSDGKYVSVAAVEKKFYDELVERLGLPAGELPAQHDRKRWPELRARFADAIGCRTRDELCGLLEGTDACFAPVLDLVECRSHPHVAARAVHVEVDGVVNPAPAPRFSRTPSRIARPASAAGADTQAALEGWGFSATEIEGLRKAGVTS</sequence>
<dbReference type="InterPro" id="IPR044855">
    <property type="entry name" value="CoA-Trfase_III_dom3_sf"/>
</dbReference>
<dbReference type="InterPro" id="IPR003673">
    <property type="entry name" value="CoA-Trfase_fam_III"/>
</dbReference>
<gene>
    <name evidence="1" type="ORF">FY036_08235</name>
</gene>
<dbReference type="RefSeq" id="WP_148914219.1">
    <property type="nucleotide sequence ID" value="NZ_VSZS01000059.1"/>
</dbReference>
<dbReference type="EMBL" id="VSZS01000059">
    <property type="protein sequence ID" value="TYR33545.1"/>
    <property type="molecule type" value="Genomic_DNA"/>
</dbReference>
<accession>A0A5D4H205</accession>